<dbReference type="Proteomes" id="UP000046393">
    <property type="component" value="Unplaced"/>
</dbReference>
<evidence type="ECO:0000256" key="1">
    <source>
        <dbReference type="SAM" id="MobiDB-lite"/>
    </source>
</evidence>
<proteinExistence type="predicted"/>
<protein>
    <submittedName>
        <fullName evidence="3">Uncharacterized protein</fullName>
    </submittedName>
</protein>
<feature type="compositionally biased region" description="Low complexity" evidence="1">
    <location>
        <begin position="94"/>
        <end position="109"/>
    </location>
</feature>
<feature type="compositionally biased region" description="Basic and acidic residues" evidence="1">
    <location>
        <begin position="79"/>
        <end position="91"/>
    </location>
</feature>
<dbReference type="WBParaSite" id="SMUV_0000873301-mRNA-1">
    <property type="protein sequence ID" value="SMUV_0000873301-mRNA-1"/>
    <property type="gene ID" value="SMUV_0000873301"/>
</dbReference>
<evidence type="ECO:0000313" key="2">
    <source>
        <dbReference type="Proteomes" id="UP000046393"/>
    </source>
</evidence>
<accession>A0A0N5AV29</accession>
<reference evidence="3" key="1">
    <citation type="submission" date="2017-02" db="UniProtKB">
        <authorList>
            <consortium name="WormBaseParasite"/>
        </authorList>
    </citation>
    <scope>IDENTIFICATION</scope>
</reference>
<feature type="compositionally biased region" description="Basic and acidic residues" evidence="1">
    <location>
        <begin position="1"/>
        <end position="16"/>
    </location>
</feature>
<keyword evidence="2" id="KW-1185">Reference proteome</keyword>
<dbReference type="AlphaFoldDB" id="A0A0N5AV29"/>
<feature type="region of interest" description="Disordered" evidence="1">
    <location>
        <begin position="1"/>
        <end position="23"/>
    </location>
</feature>
<organism evidence="2 3">
    <name type="scientific">Syphacia muris</name>
    <dbReference type="NCBI Taxonomy" id="451379"/>
    <lineage>
        <taxon>Eukaryota</taxon>
        <taxon>Metazoa</taxon>
        <taxon>Ecdysozoa</taxon>
        <taxon>Nematoda</taxon>
        <taxon>Chromadorea</taxon>
        <taxon>Rhabditida</taxon>
        <taxon>Spirurina</taxon>
        <taxon>Oxyuridomorpha</taxon>
        <taxon>Oxyuroidea</taxon>
        <taxon>Oxyuridae</taxon>
        <taxon>Syphacia</taxon>
    </lineage>
</organism>
<evidence type="ECO:0000313" key="3">
    <source>
        <dbReference type="WBParaSite" id="SMUV_0000873301-mRNA-1"/>
    </source>
</evidence>
<sequence length="181" mass="20408">MRKNRAKSESSIEVIKRTGNNPSCILSDLVPCTSITPDKRIDTAVANENLSEQQLQQQQQQQHQNQPENANLPAEVVQDHEQQVLESKDNPVEQQQNCQQTQTDQKQPQIVIKEQPVLTPNIQPLKPSSLQQNLQNQNKSRQSTFANTQLSLDDYYLPSSPSSVITVDPVTNERIGDRLTS</sequence>
<feature type="region of interest" description="Disordered" evidence="1">
    <location>
        <begin position="79"/>
        <end position="109"/>
    </location>
</feature>
<name>A0A0N5AV29_9BILA</name>